<dbReference type="RefSeq" id="WP_105016892.1">
    <property type="nucleotide sequence ID" value="NZ_MSCN01000001.1"/>
</dbReference>
<organism evidence="1 2">
    <name type="scientific">Polaribacter porphyrae</name>
    <dbReference type="NCBI Taxonomy" id="1137780"/>
    <lineage>
        <taxon>Bacteria</taxon>
        <taxon>Pseudomonadati</taxon>
        <taxon>Bacteroidota</taxon>
        <taxon>Flavobacteriia</taxon>
        <taxon>Flavobacteriales</taxon>
        <taxon>Flavobacteriaceae</taxon>
    </lineage>
</organism>
<evidence type="ECO:0000313" key="2">
    <source>
        <dbReference type="Proteomes" id="UP000238882"/>
    </source>
</evidence>
<proteinExistence type="predicted"/>
<keyword evidence="2" id="KW-1185">Reference proteome</keyword>
<accession>A0A2S7WRT4</accession>
<evidence type="ECO:0000313" key="1">
    <source>
        <dbReference type="EMBL" id="PQJ80294.1"/>
    </source>
</evidence>
<sequence>MKRLIYPILLLFIFISCEAIFIEDISDTKVILLAPTNNAEVVTGSIQFNWEEVIDASEYNIQIASPSFNQANQIVLDSVTTSSIITKELDVGSYEWRVKASNSGYQTNYTTNSFTVK</sequence>
<protein>
    <recommendedName>
        <fullName evidence="3">Fibronectin type-III domain-containing protein</fullName>
    </recommendedName>
</protein>
<dbReference type="OrthoDB" id="1121506at2"/>
<dbReference type="Gene3D" id="2.60.40.10">
    <property type="entry name" value="Immunoglobulins"/>
    <property type="match status" value="1"/>
</dbReference>
<gene>
    <name evidence="1" type="ORF">BTO18_14395</name>
</gene>
<dbReference type="Proteomes" id="UP000238882">
    <property type="component" value="Unassembled WGS sequence"/>
</dbReference>
<reference evidence="1 2" key="1">
    <citation type="submission" date="2016-12" db="EMBL/GenBank/DDBJ databases">
        <title>Trade-off between light-utilization and light-protection in marine flavobacteria.</title>
        <authorList>
            <person name="Kumagai Y."/>
            <person name="Yoshizawa S."/>
            <person name="Kogure K."/>
            <person name="Iwasaki W."/>
        </authorList>
    </citation>
    <scope>NUCLEOTIDE SEQUENCE [LARGE SCALE GENOMIC DNA]</scope>
    <source>
        <strain evidence="1 2">NBRC 108759</strain>
    </source>
</reference>
<dbReference type="InterPro" id="IPR013783">
    <property type="entry name" value="Ig-like_fold"/>
</dbReference>
<evidence type="ECO:0008006" key="3">
    <source>
        <dbReference type="Google" id="ProtNLM"/>
    </source>
</evidence>
<comment type="caution">
    <text evidence="1">The sequence shown here is derived from an EMBL/GenBank/DDBJ whole genome shotgun (WGS) entry which is preliminary data.</text>
</comment>
<dbReference type="AlphaFoldDB" id="A0A2S7WRT4"/>
<dbReference type="PROSITE" id="PS51257">
    <property type="entry name" value="PROKAR_LIPOPROTEIN"/>
    <property type="match status" value="1"/>
</dbReference>
<name>A0A2S7WRT4_9FLAO</name>
<dbReference type="EMBL" id="MSCN01000001">
    <property type="protein sequence ID" value="PQJ80294.1"/>
    <property type="molecule type" value="Genomic_DNA"/>
</dbReference>